<dbReference type="PANTHER" id="PTHR31223">
    <property type="entry name" value="LOG FAMILY PROTEIN YJL055W"/>
    <property type="match status" value="1"/>
</dbReference>
<dbReference type="AlphaFoldDB" id="A0A128ESK8"/>
<evidence type="ECO:0000256" key="2">
    <source>
        <dbReference type="ARBA" id="ARBA00006763"/>
    </source>
</evidence>
<dbReference type="GO" id="GO:0008714">
    <property type="term" value="F:AMP nucleosidase activity"/>
    <property type="evidence" value="ECO:0007669"/>
    <property type="project" value="UniProtKB-EC"/>
</dbReference>
<dbReference type="Gene3D" id="3.40.50.450">
    <property type="match status" value="1"/>
</dbReference>
<dbReference type="InterPro" id="IPR031100">
    <property type="entry name" value="LOG_fam"/>
</dbReference>
<dbReference type="Pfam" id="PF03641">
    <property type="entry name" value="Lysine_decarbox"/>
    <property type="match status" value="1"/>
</dbReference>
<keyword evidence="3" id="KW-0378">Hydrolase</keyword>
<keyword evidence="3" id="KW-0203">Cytokinin biosynthesis</keyword>
<dbReference type="PANTHER" id="PTHR31223:SF70">
    <property type="entry name" value="LOG FAMILY PROTEIN YJL055W"/>
    <property type="match status" value="1"/>
</dbReference>
<comment type="catalytic activity">
    <reaction evidence="1">
        <text>AMP + H2O = D-ribose 5-phosphate + adenine</text>
        <dbReference type="Rhea" id="RHEA:20129"/>
        <dbReference type="ChEBI" id="CHEBI:15377"/>
        <dbReference type="ChEBI" id="CHEBI:16708"/>
        <dbReference type="ChEBI" id="CHEBI:78346"/>
        <dbReference type="ChEBI" id="CHEBI:456215"/>
        <dbReference type="EC" id="3.2.2.4"/>
    </reaction>
</comment>
<accession>A0A128ESK8</accession>
<evidence type="ECO:0000256" key="3">
    <source>
        <dbReference type="RuleBase" id="RU363015"/>
    </source>
</evidence>
<protein>
    <recommendedName>
        <fullName evidence="3">Cytokinin riboside 5'-monophosphate phosphoribohydrolase</fullName>
        <ecNumber evidence="3">3.2.2.n1</ecNumber>
    </recommendedName>
</protein>
<gene>
    <name evidence="4" type="primary">yvdD_2</name>
    <name evidence="4" type="ORF">ERS672216_01899</name>
</gene>
<dbReference type="OrthoDB" id="9801098at2"/>
<dbReference type="InterPro" id="IPR005269">
    <property type="entry name" value="LOG"/>
</dbReference>
<dbReference type="Proteomes" id="UP000069632">
    <property type="component" value="Unassembled WGS sequence"/>
</dbReference>
<proteinExistence type="inferred from homology"/>
<keyword evidence="5" id="KW-1185">Reference proteome</keyword>
<evidence type="ECO:0000313" key="4">
    <source>
        <dbReference type="EMBL" id="CZE49398.1"/>
    </source>
</evidence>
<dbReference type="RefSeq" id="WP_075495412.1">
    <property type="nucleotide sequence ID" value="NZ_CP053844.1"/>
</dbReference>
<dbReference type="SUPFAM" id="SSF102405">
    <property type="entry name" value="MCP/YpsA-like"/>
    <property type="match status" value="1"/>
</dbReference>
<organism evidence="4 5">
    <name type="scientific">Campylobacter geochelonis</name>
    <dbReference type="NCBI Taxonomy" id="1780362"/>
    <lineage>
        <taxon>Bacteria</taxon>
        <taxon>Pseudomonadati</taxon>
        <taxon>Campylobacterota</taxon>
        <taxon>Epsilonproteobacteria</taxon>
        <taxon>Campylobacterales</taxon>
        <taxon>Campylobacteraceae</taxon>
        <taxon>Campylobacter</taxon>
    </lineage>
</organism>
<evidence type="ECO:0000313" key="5">
    <source>
        <dbReference type="Proteomes" id="UP000069632"/>
    </source>
</evidence>
<reference evidence="4 5" key="1">
    <citation type="submission" date="2016-02" db="EMBL/GenBank/DDBJ databases">
        <authorList>
            <consortium name="Pathogen Informatics"/>
        </authorList>
    </citation>
    <scope>NUCLEOTIDE SEQUENCE [LARGE SCALE GENOMIC DNA]</scope>
    <source>
        <strain evidence="4 5">RC20</strain>
    </source>
</reference>
<dbReference type="GO" id="GO:0009691">
    <property type="term" value="P:cytokinin biosynthetic process"/>
    <property type="evidence" value="ECO:0007669"/>
    <property type="project" value="UniProtKB-UniRule"/>
</dbReference>
<sequence>MRVTIFCGSSSGNSEFYAIAKEFGSFLARRKHTVIYGGGAVGIMGGVASGVLEENGEIIGIIPELLYDKEMGNEAVSNLITVKTMHERKALMSDMCEAFITLPGGLGTFEEVFEVWTHAQLGYHEKPIAFLNINGFYDKLFDFVKFASDSGFIGKKFLDMVIIKDDFDELLKAIENYKAPKAKY</sequence>
<dbReference type="GO" id="GO:0005829">
    <property type="term" value="C:cytosol"/>
    <property type="evidence" value="ECO:0007669"/>
    <property type="project" value="TreeGrafter"/>
</dbReference>
<dbReference type="NCBIfam" id="TIGR00730">
    <property type="entry name" value="Rossman fold protein, TIGR00730 family"/>
    <property type="match status" value="1"/>
</dbReference>
<dbReference type="EMBL" id="FIZP01000020">
    <property type="protein sequence ID" value="CZE49398.1"/>
    <property type="molecule type" value="Genomic_DNA"/>
</dbReference>
<evidence type="ECO:0000256" key="1">
    <source>
        <dbReference type="ARBA" id="ARBA00000274"/>
    </source>
</evidence>
<dbReference type="EC" id="3.2.2.n1" evidence="3"/>
<comment type="similarity">
    <text evidence="2 3">Belongs to the LOG family.</text>
</comment>
<name>A0A128ESK8_9BACT</name>